<sequence>MRLPLIAVALLTLAACAPTAPPPGPSAQAGDSVEACTARGGQIETVGRRGLPTCVVPFADAGKACTDGSQCQGGCVLEGNLEPSDAPVTGQCKRSNVQFGCYAKVVGGKATSAICVD</sequence>
<evidence type="ECO:0000256" key="1">
    <source>
        <dbReference type="SAM" id="SignalP"/>
    </source>
</evidence>
<keyword evidence="1" id="KW-0732">Signal</keyword>
<comment type="caution">
    <text evidence="2">The sequence shown here is derived from an EMBL/GenBank/DDBJ whole genome shotgun (WGS) entry which is preliminary data.</text>
</comment>
<organism evidence="2 3">
    <name type="scientific">Caulobacter hibisci</name>
    <dbReference type="NCBI Taxonomy" id="2035993"/>
    <lineage>
        <taxon>Bacteria</taxon>
        <taxon>Pseudomonadati</taxon>
        <taxon>Pseudomonadota</taxon>
        <taxon>Alphaproteobacteria</taxon>
        <taxon>Caulobacterales</taxon>
        <taxon>Caulobacteraceae</taxon>
        <taxon>Caulobacter</taxon>
    </lineage>
</organism>
<evidence type="ECO:0000313" key="3">
    <source>
        <dbReference type="Proteomes" id="UP000639859"/>
    </source>
</evidence>
<feature type="chain" id="PRO_5045401508" description="Secreted protein" evidence="1">
    <location>
        <begin position="21"/>
        <end position="117"/>
    </location>
</feature>
<gene>
    <name evidence="2" type="ORF">I4Q42_18975</name>
</gene>
<dbReference type="EMBL" id="JADWOX010000015">
    <property type="protein sequence ID" value="MBI1685756.1"/>
    <property type="molecule type" value="Genomic_DNA"/>
</dbReference>
<accession>A0ABS0T2P3</accession>
<keyword evidence="3" id="KW-1185">Reference proteome</keyword>
<reference evidence="2 3" key="1">
    <citation type="submission" date="2020-11" db="EMBL/GenBank/DDBJ databases">
        <title>genome sequence of strain KACC 18849.</title>
        <authorList>
            <person name="Gao J."/>
            <person name="Zhang X."/>
        </authorList>
    </citation>
    <scope>NUCLEOTIDE SEQUENCE [LARGE SCALE GENOMIC DNA]</scope>
    <source>
        <strain evidence="2 3">KACC 18849</strain>
    </source>
</reference>
<protein>
    <recommendedName>
        <fullName evidence="4">Secreted protein</fullName>
    </recommendedName>
</protein>
<feature type="signal peptide" evidence="1">
    <location>
        <begin position="1"/>
        <end position="20"/>
    </location>
</feature>
<evidence type="ECO:0000313" key="2">
    <source>
        <dbReference type="EMBL" id="MBI1685756.1"/>
    </source>
</evidence>
<proteinExistence type="predicted"/>
<dbReference type="RefSeq" id="WP_198577656.1">
    <property type="nucleotide sequence ID" value="NZ_JADWOX010000015.1"/>
</dbReference>
<name>A0ABS0T2P3_9CAUL</name>
<evidence type="ECO:0008006" key="4">
    <source>
        <dbReference type="Google" id="ProtNLM"/>
    </source>
</evidence>
<dbReference type="PROSITE" id="PS51257">
    <property type="entry name" value="PROKAR_LIPOPROTEIN"/>
    <property type="match status" value="1"/>
</dbReference>
<dbReference type="Proteomes" id="UP000639859">
    <property type="component" value="Unassembled WGS sequence"/>
</dbReference>